<dbReference type="SUPFAM" id="SSF56176">
    <property type="entry name" value="FAD-binding/transporter-associated domain-like"/>
    <property type="match status" value="1"/>
</dbReference>
<dbReference type="PANTHER" id="PTHR42659:SF2">
    <property type="entry name" value="XANTHINE DEHYDROGENASE SUBUNIT C-RELATED"/>
    <property type="match status" value="1"/>
</dbReference>
<keyword evidence="6" id="KW-1185">Reference proteome</keyword>
<dbReference type="SMART" id="SM01092">
    <property type="entry name" value="CO_deh_flav_C"/>
    <property type="match status" value="1"/>
</dbReference>
<evidence type="ECO:0000313" key="6">
    <source>
        <dbReference type="Proteomes" id="UP001254165"/>
    </source>
</evidence>
<dbReference type="InterPro" id="IPR002346">
    <property type="entry name" value="Mopterin_DH_FAD-bd"/>
</dbReference>
<comment type="caution">
    <text evidence="5">The sequence shown here is derived from an EMBL/GenBank/DDBJ whole genome shotgun (WGS) entry which is preliminary data.</text>
</comment>
<protein>
    <submittedName>
        <fullName evidence="5">FAD binding domain-containing protein</fullName>
    </submittedName>
</protein>
<dbReference type="Proteomes" id="UP001254165">
    <property type="component" value="Unassembled WGS sequence"/>
</dbReference>
<feature type="domain" description="FAD-binding PCMH-type" evidence="4">
    <location>
        <begin position="1"/>
        <end position="163"/>
    </location>
</feature>
<dbReference type="SUPFAM" id="SSF55447">
    <property type="entry name" value="CO dehydrogenase flavoprotein C-terminal domain-like"/>
    <property type="match status" value="1"/>
</dbReference>
<dbReference type="PANTHER" id="PTHR42659">
    <property type="entry name" value="XANTHINE DEHYDROGENASE SUBUNIT C-RELATED"/>
    <property type="match status" value="1"/>
</dbReference>
<keyword evidence="1" id="KW-0285">Flavoprotein</keyword>
<evidence type="ECO:0000256" key="3">
    <source>
        <dbReference type="ARBA" id="ARBA00023002"/>
    </source>
</evidence>
<dbReference type="RefSeq" id="WP_315623726.1">
    <property type="nucleotide sequence ID" value="NZ_JAUHMF010000001.1"/>
</dbReference>
<dbReference type="InterPro" id="IPR005107">
    <property type="entry name" value="CO_DH_flav_C"/>
</dbReference>
<dbReference type="InterPro" id="IPR036318">
    <property type="entry name" value="FAD-bd_PCMH-like_sf"/>
</dbReference>
<organism evidence="5 6">
    <name type="scientific">Thermanaerothrix solaris</name>
    <dbReference type="NCBI Taxonomy" id="3058434"/>
    <lineage>
        <taxon>Bacteria</taxon>
        <taxon>Bacillati</taxon>
        <taxon>Chloroflexota</taxon>
        <taxon>Anaerolineae</taxon>
        <taxon>Anaerolineales</taxon>
        <taxon>Anaerolineaceae</taxon>
        <taxon>Thermanaerothrix</taxon>
    </lineage>
</organism>
<accession>A0ABU3NJP4</accession>
<sequence>MIVEYHRPKTLNEALALLQRPHPLTIPLGGGVTVSRMKEPDCAVVDLQDLGLNQIISQGNLVKIGATVTLQQLVECEGLQPDLILAARKETTYNLRQRATIAGSIVTGDGRSHLLSALLALDAILIWAPGEQQMSLGDFLALRGVRSPDAVLITEIRVANNLQLKYEYVARTPEDRPILLIAVAKWPSGRTRVVVGGFGKAPGLVVDGPDAGGAQMALRAMLQDAEDEWASATYRQEVAQVLLKRCLSAL</sequence>
<evidence type="ECO:0000259" key="4">
    <source>
        <dbReference type="PROSITE" id="PS51387"/>
    </source>
</evidence>
<dbReference type="EMBL" id="JAUHMF010000001">
    <property type="protein sequence ID" value="MDT8897076.1"/>
    <property type="molecule type" value="Genomic_DNA"/>
</dbReference>
<evidence type="ECO:0000313" key="5">
    <source>
        <dbReference type="EMBL" id="MDT8897076.1"/>
    </source>
</evidence>
<dbReference type="InterPro" id="IPR051312">
    <property type="entry name" value="Diverse_Substr_Oxidored"/>
</dbReference>
<evidence type="ECO:0000256" key="2">
    <source>
        <dbReference type="ARBA" id="ARBA00022827"/>
    </source>
</evidence>
<dbReference type="InterPro" id="IPR016166">
    <property type="entry name" value="FAD-bd_PCMH"/>
</dbReference>
<evidence type="ECO:0000256" key="1">
    <source>
        <dbReference type="ARBA" id="ARBA00022630"/>
    </source>
</evidence>
<keyword evidence="2" id="KW-0274">FAD</keyword>
<keyword evidence="3" id="KW-0560">Oxidoreductase</keyword>
<reference evidence="5 6" key="1">
    <citation type="submission" date="2023-07" db="EMBL/GenBank/DDBJ databases">
        <title>Novel species of Thermanaerothrix with wide hydrolytic capabilities.</title>
        <authorList>
            <person name="Zayulina K.S."/>
            <person name="Podosokorskaya O.A."/>
            <person name="Elcheninov A.G."/>
        </authorList>
    </citation>
    <scope>NUCLEOTIDE SEQUENCE [LARGE SCALE GENOMIC DNA]</scope>
    <source>
        <strain evidence="5 6">4228-RoL</strain>
    </source>
</reference>
<dbReference type="PROSITE" id="PS51387">
    <property type="entry name" value="FAD_PCMH"/>
    <property type="match status" value="1"/>
</dbReference>
<dbReference type="InterPro" id="IPR036683">
    <property type="entry name" value="CO_DH_flav_C_dom_sf"/>
</dbReference>
<dbReference type="InterPro" id="IPR016169">
    <property type="entry name" value="FAD-bd_PCMH_sub2"/>
</dbReference>
<name>A0ABU3NJP4_9CHLR</name>
<proteinExistence type="predicted"/>
<dbReference type="Gene3D" id="3.30.465.10">
    <property type="match status" value="1"/>
</dbReference>
<dbReference type="Pfam" id="PF00941">
    <property type="entry name" value="FAD_binding_5"/>
    <property type="match status" value="1"/>
</dbReference>
<gene>
    <name evidence="5" type="ORF">QYE77_02275</name>
</gene>